<evidence type="ECO:0000259" key="1">
    <source>
        <dbReference type="PROSITE" id="PS50011"/>
    </source>
</evidence>
<feature type="domain" description="Protein kinase" evidence="1">
    <location>
        <begin position="10"/>
        <end position="257"/>
    </location>
</feature>
<proteinExistence type="predicted"/>
<name>A0ABP6Q0Y7_9ACTN</name>
<evidence type="ECO:0000313" key="3">
    <source>
        <dbReference type="Proteomes" id="UP001501237"/>
    </source>
</evidence>
<reference evidence="3" key="1">
    <citation type="journal article" date="2019" name="Int. J. Syst. Evol. Microbiol.">
        <title>The Global Catalogue of Microorganisms (GCM) 10K type strain sequencing project: providing services to taxonomists for standard genome sequencing and annotation.</title>
        <authorList>
            <consortium name="The Broad Institute Genomics Platform"/>
            <consortium name="The Broad Institute Genome Sequencing Center for Infectious Disease"/>
            <person name="Wu L."/>
            <person name="Ma J."/>
        </authorList>
    </citation>
    <scope>NUCLEOTIDE SEQUENCE [LARGE SCALE GENOMIC DNA]</scope>
    <source>
        <strain evidence="3">JCM 9377</strain>
    </source>
</reference>
<organism evidence="2 3">
    <name type="scientific">Actinocorallia longicatena</name>
    <dbReference type="NCBI Taxonomy" id="111803"/>
    <lineage>
        <taxon>Bacteria</taxon>
        <taxon>Bacillati</taxon>
        <taxon>Actinomycetota</taxon>
        <taxon>Actinomycetes</taxon>
        <taxon>Streptosporangiales</taxon>
        <taxon>Thermomonosporaceae</taxon>
        <taxon>Actinocorallia</taxon>
    </lineage>
</organism>
<dbReference type="PANTHER" id="PTHR24361:SF678">
    <property type="entry name" value="SPORULATION-SPECIFIC PROTEIN 1"/>
    <property type="match status" value="1"/>
</dbReference>
<dbReference type="Proteomes" id="UP001501237">
    <property type="component" value="Unassembled WGS sequence"/>
</dbReference>
<dbReference type="RefSeq" id="WP_344822997.1">
    <property type="nucleotide sequence ID" value="NZ_BAAAUV010000003.1"/>
</dbReference>
<dbReference type="InterPro" id="IPR000719">
    <property type="entry name" value="Prot_kinase_dom"/>
</dbReference>
<dbReference type="PANTHER" id="PTHR24361">
    <property type="entry name" value="MITOGEN-ACTIVATED KINASE KINASE KINASE"/>
    <property type="match status" value="1"/>
</dbReference>
<sequence>MSSTGPLFEYTELRELGRGAQGRVVLARRASSADLVAIKYLAPELMVDHAHLSEFQREAGILAQVTNPHVAKIHQYIQTDDQAAIVMEAVEGVSLKRLLKEHGSLDPEAALTVLKGSLLGLNAAHEKGIVHRDYKPANVMVTEAGESKLIDFGIAGLAGERSMSGTPMYMAPEQWNGGSATPATDVYSATCVFYECVTGRAPYRARTHSELAAAHTAAPIPFEDVPEELHELINAGMAKAAVSRPPRASALVDHLEHIASRAYGPDWERRGLAALAAGTAALGVLFPLALLAGSGAGQAGTSLGSTALGGGAGKTGLLSKIGSGKAAVAGVGVAGAGIATLLFLNNDPDIGGARTSTYRTFFQQPGKVVANATIPDGSRAGPFRQFTLTVTPSTVKRGTRVRLRVDHLDRATWGLEYRGEGDYRCHGPKSEKGDAYHQSYGFSSGGEADNRDIAKNPDTRIWLYKAPKNPTGLPPATTTFVTARGSIEKKTTSEYRMPECSYYFSTIEVHEFVVPRSVKPGRYLLATQNPPSITEVHITSNGKYISVPPSSVGATSEGMLPVLTVLG</sequence>
<comment type="caution">
    <text evidence="2">The sequence shown here is derived from an EMBL/GenBank/DDBJ whole genome shotgun (WGS) entry which is preliminary data.</text>
</comment>
<dbReference type="EMBL" id="BAAAUV010000003">
    <property type="protein sequence ID" value="GAA3199466.1"/>
    <property type="molecule type" value="Genomic_DNA"/>
</dbReference>
<gene>
    <name evidence="2" type="ORF">GCM10010468_11690</name>
</gene>
<dbReference type="Pfam" id="PF00069">
    <property type="entry name" value="Pkinase"/>
    <property type="match status" value="1"/>
</dbReference>
<dbReference type="PROSITE" id="PS50011">
    <property type="entry name" value="PROTEIN_KINASE_DOM"/>
    <property type="match status" value="1"/>
</dbReference>
<dbReference type="Gene3D" id="1.10.510.10">
    <property type="entry name" value="Transferase(Phosphotransferase) domain 1"/>
    <property type="match status" value="1"/>
</dbReference>
<protein>
    <recommendedName>
        <fullName evidence="1">Protein kinase domain-containing protein</fullName>
    </recommendedName>
</protein>
<dbReference type="InterPro" id="IPR011009">
    <property type="entry name" value="Kinase-like_dom_sf"/>
</dbReference>
<dbReference type="CDD" id="cd14014">
    <property type="entry name" value="STKc_PknB_like"/>
    <property type="match status" value="1"/>
</dbReference>
<dbReference type="InterPro" id="IPR008271">
    <property type="entry name" value="Ser/Thr_kinase_AS"/>
</dbReference>
<dbReference type="InterPro" id="IPR053235">
    <property type="entry name" value="Ser_Thr_kinase"/>
</dbReference>
<evidence type="ECO:0000313" key="2">
    <source>
        <dbReference type="EMBL" id="GAA3199466.1"/>
    </source>
</evidence>
<accession>A0ABP6Q0Y7</accession>
<keyword evidence="3" id="KW-1185">Reference proteome</keyword>
<dbReference type="SUPFAM" id="SSF56112">
    <property type="entry name" value="Protein kinase-like (PK-like)"/>
    <property type="match status" value="1"/>
</dbReference>
<dbReference type="PROSITE" id="PS00108">
    <property type="entry name" value="PROTEIN_KINASE_ST"/>
    <property type="match status" value="1"/>
</dbReference>
<dbReference type="Gene3D" id="3.30.200.20">
    <property type="entry name" value="Phosphorylase Kinase, domain 1"/>
    <property type="match status" value="1"/>
</dbReference>